<accession>A0A6I4M958</accession>
<reference evidence="4" key="1">
    <citation type="submission" date="2019-12" db="EMBL/GenBank/DDBJ databases">
        <title>Actinomadura physcomitrii sp. nov., a novel actinomycete isolated from moss [Physcomitrium sphaericum (Ludw) Fuernr].</title>
        <authorList>
            <person name="Zhuang X."/>
        </authorList>
    </citation>
    <scope>NUCLEOTIDE SEQUENCE [LARGE SCALE GENOMIC DNA]</scope>
    <source>
        <strain evidence="4">LD22</strain>
    </source>
</reference>
<evidence type="ECO:0000313" key="4">
    <source>
        <dbReference type="EMBL" id="MWA01460.1"/>
    </source>
</evidence>
<proteinExistence type="predicted"/>
<keyword evidence="5" id="KW-1185">Reference proteome</keyword>
<dbReference type="GO" id="GO:0071555">
    <property type="term" value="P:cell wall organization"/>
    <property type="evidence" value="ECO:0007669"/>
    <property type="project" value="TreeGrafter"/>
</dbReference>
<name>A0A6I4M958_9ACTN</name>
<dbReference type="InterPro" id="IPR050515">
    <property type="entry name" value="Beta-lactam/transpept"/>
</dbReference>
<dbReference type="Proteomes" id="UP000462055">
    <property type="component" value="Unassembled WGS sequence"/>
</dbReference>
<feature type="domain" description="Penicillin-binding protein transpeptidase" evidence="2">
    <location>
        <begin position="161"/>
        <end position="491"/>
    </location>
</feature>
<feature type="compositionally biased region" description="Polar residues" evidence="1">
    <location>
        <begin position="243"/>
        <end position="268"/>
    </location>
</feature>
<organism evidence="4 5">
    <name type="scientific">Actinomadura physcomitrii</name>
    <dbReference type="NCBI Taxonomy" id="2650748"/>
    <lineage>
        <taxon>Bacteria</taxon>
        <taxon>Bacillati</taxon>
        <taxon>Actinomycetota</taxon>
        <taxon>Actinomycetes</taxon>
        <taxon>Streptosporangiales</taxon>
        <taxon>Thermomonosporaceae</taxon>
        <taxon>Actinomadura</taxon>
    </lineage>
</organism>
<evidence type="ECO:0000313" key="5">
    <source>
        <dbReference type="Proteomes" id="UP000462055"/>
    </source>
</evidence>
<gene>
    <name evidence="4" type="ORF">F8568_013930</name>
</gene>
<dbReference type="InterPro" id="IPR012338">
    <property type="entry name" value="Beta-lactam/transpept-like"/>
</dbReference>
<dbReference type="PANTHER" id="PTHR30627:SF24">
    <property type="entry name" value="PENICILLIN-BINDING PROTEIN 4B"/>
    <property type="match status" value="1"/>
</dbReference>
<dbReference type="SUPFAM" id="SSF56601">
    <property type="entry name" value="beta-lactamase/transpeptidase-like"/>
    <property type="match status" value="1"/>
</dbReference>
<dbReference type="PANTHER" id="PTHR30627">
    <property type="entry name" value="PEPTIDOGLYCAN D,D-TRANSPEPTIDASE"/>
    <property type="match status" value="1"/>
</dbReference>
<evidence type="ECO:0000259" key="3">
    <source>
        <dbReference type="Pfam" id="PF21922"/>
    </source>
</evidence>
<evidence type="ECO:0000259" key="2">
    <source>
        <dbReference type="Pfam" id="PF00905"/>
    </source>
</evidence>
<dbReference type="GO" id="GO:0071972">
    <property type="term" value="F:peptidoglycan L,D-transpeptidase activity"/>
    <property type="evidence" value="ECO:0007669"/>
    <property type="project" value="TreeGrafter"/>
</dbReference>
<dbReference type="InterPro" id="IPR001460">
    <property type="entry name" value="PCN-bd_Tpept"/>
</dbReference>
<dbReference type="GO" id="GO:0008658">
    <property type="term" value="F:penicillin binding"/>
    <property type="evidence" value="ECO:0007669"/>
    <property type="project" value="InterPro"/>
</dbReference>
<sequence length="493" mass="52587">MNMDKPIRWVAVFGMLLFFGLMAQVNYVQGSEAESLRTDPHNARQYQDVFNSPRGQISAGGEVLVTSTPTGKDNPKYGRTYKDGPIFAPVTGYFNGNATQVERAYNSLLGGKDKRIANQHWFDTFIGKKPEGANVELTINPEAQRRAYEQLKAKTAPGRRGGAVVIDAKTGAVQVAASWPSFDPNEVAPQTGDKGVKRLEQLDKGSGVIRPLNDNALSQTFPPGSTFKTVTATVAMNKLGMNDQTTLDTSPLSLPESGTNLPNDSDSGSCGGQAPMKGAYAESCNTSFARLALQLGIERLNQGAAEYGFGKSVTLEPQMPAAESDVPVNYTDADGKQQHTGRDATARSGIGQENVRATPLQMAMVASAIVNHGKLMNPYVVSTVRAKDQSELYSASPKEYSQPLSSDQASQFEDMMRAVVQAGTAKNLQGMNVAGKTGTAEQGPGIPNARWFVGFAPVDNPRYGFAVMTEGDGFGATGAGPIAAAIMRQVLKK</sequence>
<dbReference type="RefSeq" id="WP_151593944.1">
    <property type="nucleotide sequence ID" value="NZ_WBMS02000009.1"/>
</dbReference>
<feature type="region of interest" description="Disordered" evidence="1">
    <location>
        <begin position="243"/>
        <end position="271"/>
    </location>
</feature>
<dbReference type="AlphaFoldDB" id="A0A6I4M958"/>
<evidence type="ECO:0000256" key="1">
    <source>
        <dbReference type="SAM" id="MobiDB-lite"/>
    </source>
</evidence>
<dbReference type="InterPro" id="IPR054120">
    <property type="entry name" value="PBPA_dimer"/>
</dbReference>
<dbReference type="Gene3D" id="3.40.710.10">
    <property type="entry name" value="DD-peptidase/beta-lactamase superfamily"/>
    <property type="match status" value="1"/>
</dbReference>
<dbReference type="EMBL" id="WBMS02000009">
    <property type="protein sequence ID" value="MWA01460.1"/>
    <property type="molecule type" value="Genomic_DNA"/>
</dbReference>
<dbReference type="Pfam" id="PF21922">
    <property type="entry name" value="PBP_dimer_2"/>
    <property type="match status" value="1"/>
</dbReference>
<feature type="domain" description="Penicillin binding protein A dimerisation" evidence="3">
    <location>
        <begin position="54"/>
        <end position="135"/>
    </location>
</feature>
<dbReference type="Gene3D" id="3.90.1310.10">
    <property type="entry name" value="Penicillin-binding protein 2a (Domain 2)"/>
    <property type="match status" value="1"/>
</dbReference>
<comment type="caution">
    <text evidence="4">The sequence shown here is derived from an EMBL/GenBank/DDBJ whole genome shotgun (WGS) entry which is preliminary data.</text>
</comment>
<dbReference type="GO" id="GO:0005886">
    <property type="term" value="C:plasma membrane"/>
    <property type="evidence" value="ECO:0007669"/>
    <property type="project" value="TreeGrafter"/>
</dbReference>
<protein>
    <submittedName>
        <fullName evidence="4">Uncharacterized protein</fullName>
    </submittedName>
</protein>
<dbReference type="Pfam" id="PF00905">
    <property type="entry name" value="Transpeptidase"/>
    <property type="match status" value="1"/>
</dbReference>